<keyword evidence="3" id="KW-1185">Reference proteome</keyword>
<evidence type="ECO:0000313" key="3">
    <source>
        <dbReference type="Proteomes" id="UP000799324"/>
    </source>
</evidence>
<dbReference type="Pfam" id="PF05899">
    <property type="entry name" value="Cupin_3"/>
    <property type="match status" value="1"/>
</dbReference>
<sequence length="125" mass="14164">MPSSTPNTDGNEDPTRVAYGHWESFPWAPFPMYNGSKSVFYRSKDNKVAIGAIREKGADTMTWPEDEFLFVTQGWIKFRVHGGDSFTLERGHVLVLRKGQTFDFEMSDDFANIAIFMSETGVTIV</sequence>
<dbReference type="Proteomes" id="UP000799324">
    <property type="component" value="Unassembled WGS sequence"/>
</dbReference>
<name>A0A6A6T548_9PLEO</name>
<reference evidence="2" key="1">
    <citation type="journal article" date="2020" name="Stud. Mycol.">
        <title>101 Dothideomycetes genomes: a test case for predicting lifestyles and emergence of pathogens.</title>
        <authorList>
            <person name="Haridas S."/>
            <person name="Albert R."/>
            <person name="Binder M."/>
            <person name="Bloem J."/>
            <person name="Labutti K."/>
            <person name="Salamov A."/>
            <person name="Andreopoulos B."/>
            <person name="Baker S."/>
            <person name="Barry K."/>
            <person name="Bills G."/>
            <person name="Bluhm B."/>
            <person name="Cannon C."/>
            <person name="Castanera R."/>
            <person name="Culley D."/>
            <person name="Daum C."/>
            <person name="Ezra D."/>
            <person name="Gonzalez J."/>
            <person name="Henrissat B."/>
            <person name="Kuo A."/>
            <person name="Liang C."/>
            <person name="Lipzen A."/>
            <person name="Lutzoni F."/>
            <person name="Magnuson J."/>
            <person name="Mondo S."/>
            <person name="Nolan M."/>
            <person name="Ohm R."/>
            <person name="Pangilinan J."/>
            <person name="Park H.-J."/>
            <person name="Ramirez L."/>
            <person name="Alfaro M."/>
            <person name="Sun H."/>
            <person name="Tritt A."/>
            <person name="Yoshinaga Y."/>
            <person name="Zwiers L.-H."/>
            <person name="Turgeon B."/>
            <person name="Goodwin S."/>
            <person name="Spatafora J."/>
            <person name="Crous P."/>
            <person name="Grigoriev I."/>
        </authorList>
    </citation>
    <scope>NUCLEOTIDE SEQUENCE</scope>
    <source>
        <strain evidence="2">CBS 122681</strain>
    </source>
</reference>
<evidence type="ECO:0000259" key="1">
    <source>
        <dbReference type="Pfam" id="PF05899"/>
    </source>
</evidence>
<dbReference type="InterPro" id="IPR014710">
    <property type="entry name" value="RmlC-like_jellyroll"/>
</dbReference>
<proteinExistence type="predicted"/>
<dbReference type="Gene3D" id="2.60.120.10">
    <property type="entry name" value="Jelly Rolls"/>
    <property type="match status" value="1"/>
</dbReference>
<organism evidence="2 3">
    <name type="scientific">Lophiostoma macrostomum CBS 122681</name>
    <dbReference type="NCBI Taxonomy" id="1314788"/>
    <lineage>
        <taxon>Eukaryota</taxon>
        <taxon>Fungi</taxon>
        <taxon>Dikarya</taxon>
        <taxon>Ascomycota</taxon>
        <taxon>Pezizomycotina</taxon>
        <taxon>Dothideomycetes</taxon>
        <taxon>Pleosporomycetidae</taxon>
        <taxon>Pleosporales</taxon>
        <taxon>Lophiostomataceae</taxon>
        <taxon>Lophiostoma</taxon>
    </lineage>
</organism>
<dbReference type="AlphaFoldDB" id="A0A6A6T548"/>
<dbReference type="InterPro" id="IPR011051">
    <property type="entry name" value="RmlC_Cupin_sf"/>
</dbReference>
<dbReference type="SUPFAM" id="SSF51182">
    <property type="entry name" value="RmlC-like cupins"/>
    <property type="match status" value="1"/>
</dbReference>
<gene>
    <name evidence="2" type="ORF">K491DRAFT_717834</name>
</gene>
<dbReference type="OrthoDB" id="3745575at2759"/>
<feature type="domain" description="(S)-ureidoglycine aminohydrolase cupin" evidence="1">
    <location>
        <begin position="55"/>
        <end position="105"/>
    </location>
</feature>
<accession>A0A6A6T548</accession>
<protein>
    <recommendedName>
        <fullName evidence="1">(S)-ureidoglycine aminohydrolase cupin domain-containing protein</fullName>
    </recommendedName>
</protein>
<evidence type="ECO:0000313" key="2">
    <source>
        <dbReference type="EMBL" id="KAF2653654.1"/>
    </source>
</evidence>
<dbReference type="InterPro" id="IPR008579">
    <property type="entry name" value="UGlyAH_Cupin_dom"/>
</dbReference>
<dbReference type="EMBL" id="MU004377">
    <property type="protein sequence ID" value="KAF2653654.1"/>
    <property type="molecule type" value="Genomic_DNA"/>
</dbReference>